<evidence type="ECO:0008006" key="14">
    <source>
        <dbReference type="Google" id="ProtNLM"/>
    </source>
</evidence>
<evidence type="ECO:0000256" key="6">
    <source>
        <dbReference type="ARBA" id="ARBA00023098"/>
    </source>
</evidence>
<evidence type="ECO:0000259" key="10">
    <source>
        <dbReference type="PROSITE" id="PS50089"/>
    </source>
</evidence>
<dbReference type="STRING" id="985895.E5ACF2"/>
<proteinExistence type="predicted"/>
<dbReference type="HOGENOM" id="CLU_003059_2_1_1"/>
<dbReference type="PANTHER" id="PTHR24185">
    <property type="entry name" value="CALCIUM-INDEPENDENT PHOSPHOLIPASE A2-GAMMA"/>
    <property type="match status" value="1"/>
</dbReference>
<dbReference type="GO" id="GO:0016020">
    <property type="term" value="C:membrane"/>
    <property type="evidence" value="ECO:0007669"/>
    <property type="project" value="TreeGrafter"/>
</dbReference>
<dbReference type="CDD" id="cd07199">
    <property type="entry name" value="Pat17_PNPLA8_PNPLA9_like"/>
    <property type="match status" value="1"/>
</dbReference>
<dbReference type="EMBL" id="FP929139">
    <property type="protein sequence ID" value="CBY02154.1"/>
    <property type="molecule type" value="Genomic_DNA"/>
</dbReference>
<dbReference type="InterPro" id="IPR001841">
    <property type="entry name" value="Znf_RING"/>
</dbReference>
<feature type="domain" description="RING-type" evidence="10">
    <location>
        <begin position="718"/>
        <end position="764"/>
    </location>
</feature>
<evidence type="ECO:0000256" key="4">
    <source>
        <dbReference type="ARBA" id="ARBA00022833"/>
    </source>
</evidence>
<feature type="compositionally biased region" description="Basic and acidic residues" evidence="9">
    <location>
        <begin position="1419"/>
        <end position="1448"/>
    </location>
</feature>
<dbReference type="CDD" id="cd16449">
    <property type="entry name" value="RING-HC"/>
    <property type="match status" value="1"/>
</dbReference>
<dbReference type="OrthoDB" id="194358at2759"/>
<feature type="region of interest" description="Disordered" evidence="9">
    <location>
        <begin position="1414"/>
        <end position="1452"/>
    </location>
</feature>
<dbReference type="Pfam" id="PF01734">
    <property type="entry name" value="Patatin"/>
    <property type="match status" value="1"/>
</dbReference>
<dbReference type="InterPro" id="IPR017907">
    <property type="entry name" value="Znf_RING_CS"/>
</dbReference>
<dbReference type="PROSITE" id="PS50089">
    <property type="entry name" value="ZF_RING_2"/>
    <property type="match status" value="1"/>
</dbReference>
<evidence type="ECO:0000256" key="2">
    <source>
        <dbReference type="ARBA" id="ARBA00022771"/>
    </source>
</evidence>
<feature type="compositionally biased region" description="Basic and acidic residues" evidence="9">
    <location>
        <begin position="294"/>
        <end position="306"/>
    </location>
</feature>
<evidence type="ECO:0000256" key="8">
    <source>
        <dbReference type="PROSITE-ProRule" id="PRU01161"/>
    </source>
</evidence>
<evidence type="ECO:0000256" key="7">
    <source>
        <dbReference type="PROSITE-ProRule" id="PRU00175"/>
    </source>
</evidence>
<gene>
    <name evidence="12" type="ORF">LEMA_P009410.1</name>
</gene>
<dbReference type="GO" id="GO:0019369">
    <property type="term" value="P:arachidonate metabolic process"/>
    <property type="evidence" value="ECO:0007669"/>
    <property type="project" value="TreeGrafter"/>
</dbReference>
<dbReference type="eggNOG" id="KOG4231">
    <property type="taxonomic scope" value="Eukaryota"/>
</dbReference>
<dbReference type="InParanoid" id="E5ACF2"/>
<evidence type="ECO:0000256" key="5">
    <source>
        <dbReference type="ARBA" id="ARBA00022963"/>
    </source>
</evidence>
<feature type="compositionally biased region" description="Polar residues" evidence="9">
    <location>
        <begin position="17"/>
        <end position="30"/>
    </location>
</feature>
<keyword evidence="5 8" id="KW-0442">Lipid degradation</keyword>
<reference evidence="13" key="1">
    <citation type="journal article" date="2011" name="Nat. Commun.">
        <title>Effector diversification within compartments of the Leptosphaeria maculans genome affected by Repeat-Induced Point mutations.</title>
        <authorList>
            <person name="Rouxel T."/>
            <person name="Grandaubert J."/>
            <person name="Hane J.K."/>
            <person name="Hoede C."/>
            <person name="van de Wouw A.P."/>
            <person name="Couloux A."/>
            <person name="Dominguez V."/>
            <person name="Anthouard V."/>
            <person name="Bally P."/>
            <person name="Bourras S."/>
            <person name="Cozijnsen A.J."/>
            <person name="Ciuffetti L.M."/>
            <person name="Degrave A."/>
            <person name="Dilmaghani A."/>
            <person name="Duret L."/>
            <person name="Fudal I."/>
            <person name="Goodwin S.B."/>
            <person name="Gout L."/>
            <person name="Glaser N."/>
            <person name="Linglin J."/>
            <person name="Kema G.H.J."/>
            <person name="Lapalu N."/>
            <person name="Lawrence C.B."/>
            <person name="May K."/>
            <person name="Meyer M."/>
            <person name="Ollivier B."/>
            <person name="Poulain J."/>
            <person name="Schoch C.L."/>
            <person name="Simon A."/>
            <person name="Spatafora J.W."/>
            <person name="Stachowiak A."/>
            <person name="Turgeon B.G."/>
            <person name="Tyler B.M."/>
            <person name="Vincent D."/>
            <person name="Weissenbach J."/>
            <person name="Amselem J."/>
            <person name="Quesneville H."/>
            <person name="Oliver R.P."/>
            <person name="Wincker P."/>
            <person name="Balesdent M.-H."/>
            <person name="Howlett B.J."/>
        </authorList>
    </citation>
    <scope>NUCLEOTIDE SEQUENCE [LARGE SCALE GENOMIC DNA]</scope>
    <source>
        <strain evidence="13">JN3 / isolate v23.1.3 / race Av1-4-5-6-7-8</strain>
    </source>
</reference>
<dbReference type="GO" id="GO:0047499">
    <property type="term" value="F:calcium-independent phospholipase A2 activity"/>
    <property type="evidence" value="ECO:0007669"/>
    <property type="project" value="TreeGrafter"/>
</dbReference>
<evidence type="ECO:0000313" key="13">
    <source>
        <dbReference type="Proteomes" id="UP000002668"/>
    </source>
</evidence>
<feature type="region of interest" description="Disordered" evidence="9">
    <location>
        <begin position="286"/>
        <end position="318"/>
    </location>
</feature>
<dbReference type="SUPFAM" id="SSF52151">
    <property type="entry name" value="FabD/lysophospholipase-like"/>
    <property type="match status" value="1"/>
</dbReference>
<dbReference type="Gene3D" id="3.40.1090.10">
    <property type="entry name" value="Cytosolic phospholipase A2 catalytic domain"/>
    <property type="match status" value="1"/>
</dbReference>
<feature type="short sequence motif" description="GXGXXG" evidence="8">
    <location>
        <begin position="791"/>
        <end position="796"/>
    </location>
</feature>
<organism evidence="12 13">
    <name type="scientific">Leptosphaeria maculans (strain JN3 / isolate v23.1.3 / race Av1-4-5-6-7-8)</name>
    <name type="common">Blackleg fungus</name>
    <name type="synonym">Phoma lingam</name>
    <dbReference type="NCBI Taxonomy" id="985895"/>
    <lineage>
        <taxon>Eukaryota</taxon>
        <taxon>Fungi</taxon>
        <taxon>Dikarya</taxon>
        <taxon>Ascomycota</taxon>
        <taxon>Pezizomycotina</taxon>
        <taxon>Dothideomycetes</taxon>
        <taxon>Pleosporomycetidae</taxon>
        <taxon>Pleosporales</taxon>
        <taxon>Pleosporineae</taxon>
        <taxon>Leptosphaeriaceae</taxon>
        <taxon>Plenodomus</taxon>
        <taxon>Plenodomus lingam/Leptosphaeria maculans species complex</taxon>
    </lineage>
</organism>
<dbReference type="GO" id="GO:0008270">
    <property type="term" value="F:zinc ion binding"/>
    <property type="evidence" value="ECO:0007669"/>
    <property type="project" value="UniProtKB-KW"/>
</dbReference>
<evidence type="ECO:0000256" key="3">
    <source>
        <dbReference type="ARBA" id="ARBA00022801"/>
    </source>
</evidence>
<dbReference type="Proteomes" id="UP000002668">
    <property type="component" value="Genome"/>
</dbReference>
<keyword evidence="1" id="KW-0479">Metal-binding</keyword>
<feature type="region of interest" description="Disordered" evidence="9">
    <location>
        <begin position="1"/>
        <end position="77"/>
    </location>
</feature>
<keyword evidence="13" id="KW-1185">Reference proteome</keyword>
<evidence type="ECO:0000256" key="9">
    <source>
        <dbReference type="SAM" id="MobiDB-lite"/>
    </source>
</evidence>
<keyword evidence="2 7" id="KW-0863">Zinc-finger</keyword>
<name>E5ACF2_LEPMJ</name>
<protein>
    <recommendedName>
        <fullName evidence="14">PNPLA domain-containing protein</fullName>
    </recommendedName>
</protein>
<feature type="short sequence motif" description="GXSXG" evidence="8">
    <location>
        <begin position="825"/>
        <end position="829"/>
    </location>
</feature>
<dbReference type="VEuPathDB" id="FungiDB:LEMA_P009410.1"/>
<keyword evidence="3 8" id="KW-0378">Hydrolase</keyword>
<feature type="active site" description="Proton acceptor" evidence="8">
    <location>
        <position position="958"/>
    </location>
</feature>
<dbReference type="InterPro" id="IPR016035">
    <property type="entry name" value="Acyl_Trfase/lysoPLipase"/>
</dbReference>
<keyword evidence="6 8" id="KW-0443">Lipid metabolism</keyword>
<sequence length="1466" mass="166289">MSNSMYRRPSDLPATTRPPSYTTDIPLNRSSKPDTFRNAGQHRGSVSANTPRESPKSPYKSTQTFSRDNSESEPKDNPHKFCENCDLHKEPIWNCSYCDMNFCDDCWGKQGPHKRGRTGPDGLPHEKADPAIVRRLKEILTPPKDHGEQQTLHVEDEDTTWFGLSRDYLDRPVFQDYDRYSTIMTDSNTGEYKFRYPQLVSFIGQTGAGKSTIIKMLIDQQQRQYHPGDCILPSPVAGSLANGSVPTSGDVHLYSDPKSYAAQYPMLYADCEGLEGGEALPMGAQYRHHASNQSREKGKDHHSSKDRGKRRKMSKGLRCTQRDIKWANSPDKQKRQYAVEELYPRLLYTFSDVIVFVLRNPKVFESTVLALLINWASSSLEKSLNQPTLPHAVIALNATETKVDQQEWDSEFVTNMLMTSVAGAVDRDPTYRALRDEWVSRGKRIRTMKDLLECYYSSITVVRIPGDGRYMMIDDQIKKLHDVITKRCNESFNAKRRSRMLSNSETLKVYLECAFDHFAQDLHTPFDFMDVSFKINPIPLDFGGNILKLAVALKDRFEDPRRIFKELSFMVSSCILLDIVRQSLRGPADQLLEKQYLYHCDSALEDFCAIFWPCTFHNKRGERCVNVKERHTKGHQNRRGNIIGTGPYEAKFTFDDFAEEWLQYLRQSVLEIEKGLNSEVVTSQSTDIVIMTKIHQVNVNSFYHRVGGAQRFVSHCTCFCCLRELAEHPLPCGHVLCTPCIHGYGKPHNELPGSYTVASCPLHDFDAVFRVPSEIIFKPQLAGVRVLALDGGGMRGIVILEVLRKIQYELGNRIPIQEFFDLIVGTSTGGILALGLGIKNWTVDYCIKVFLRLVEKAFTRKFAGGIAFGTTKYRTRPLEEALTEVFQDDPLFGGVPDTLIGSTRKVAVTAATETAEQAVIFTNYNRADDEQIGARATSAAPTYFKPFKNSRTHEGFLDGAVFHNNPVRIANYESKLLWPDAEEHHPDILLSIGTGHNGVQSDGDQDATLYDRRHLHLRKVFNQVKPNISEKPSFPGLRALNEIESLVSMFKKRAESVLNAELTWREFRKDVVGTSSPIAAERYIRLNPRTQNRTPKMDDKAQIQSLHDEIKSGMNTHGMRIKIEGIAHRLVASSFYFEKQGASREAGDLITIQGTVQCRFGSGSDNLRNLGDYIRKHQRPNFQPFFHVKEVKHEESAQDIYITARVVHEMTDRGLFHLESIVIPVTSESSLLSIDLHLTDDRMKPHVRPGFPISGFPRSLADGEPLKKATSPPSPNPERPKMSIKRQSLREKRHAHNRVSLERPASDSNITYTWRNNMGSAPNNAIGHPFPETPDETPDWVRRRCETSRRPPKPVQQEEHYMPQPLPQPMPMPMPMPILAPVFHELDAGPAMPLKPEDEQVARVFETRQVDPRSSIPRVVRDEHGLDGGRTAERDGHDAFAPLRRTDTGTDEEELAKALELSLHIH</sequence>
<feature type="short sequence motif" description="DGA/G" evidence="8">
    <location>
        <begin position="958"/>
        <end position="960"/>
    </location>
</feature>
<dbReference type="PANTHER" id="PTHR24185:SF1">
    <property type="entry name" value="CALCIUM-INDEPENDENT PHOSPHOLIPASE A2-GAMMA"/>
    <property type="match status" value="1"/>
</dbReference>
<feature type="active site" description="Nucleophile" evidence="8">
    <location>
        <position position="827"/>
    </location>
</feature>
<dbReference type="OMA" id="DGLPHEK"/>
<evidence type="ECO:0000256" key="1">
    <source>
        <dbReference type="ARBA" id="ARBA00022723"/>
    </source>
</evidence>
<dbReference type="PROSITE" id="PS51635">
    <property type="entry name" value="PNPLA"/>
    <property type="match status" value="1"/>
</dbReference>
<evidence type="ECO:0000259" key="11">
    <source>
        <dbReference type="PROSITE" id="PS51635"/>
    </source>
</evidence>
<dbReference type="InterPro" id="IPR002641">
    <property type="entry name" value="PNPLA_dom"/>
</dbReference>
<dbReference type="CDD" id="cd19757">
    <property type="entry name" value="Bbox1"/>
    <property type="match status" value="1"/>
</dbReference>
<feature type="domain" description="PNPLA" evidence="11">
    <location>
        <begin position="787"/>
        <end position="971"/>
    </location>
</feature>
<dbReference type="PROSITE" id="PS00518">
    <property type="entry name" value="ZF_RING_1"/>
    <property type="match status" value="1"/>
</dbReference>
<feature type="region of interest" description="Disordered" evidence="9">
    <location>
        <begin position="1249"/>
        <end position="1298"/>
    </location>
</feature>
<accession>E5ACF2</accession>
<evidence type="ECO:0000313" key="12">
    <source>
        <dbReference type="EMBL" id="CBY02154.1"/>
    </source>
</evidence>
<keyword evidence="4" id="KW-0862">Zinc</keyword>
<dbReference type="GO" id="GO:0046486">
    <property type="term" value="P:glycerolipid metabolic process"/>
    <property type="evidence" value="ECO:0007669"/>
    <property type="project" value="UniProtKB-ARBA"/>
</dbReference>
<dbReference type="GO" id="GO:0016042">
    <property type="term" value="P:lipid catabolic process"/>
    <property type="evidence" value="ECO:0007669"/>
    <property type="project" value="UniProtKB-UniRule"/>
</dbReference>
<feature type="compositionally biased region" description="Basic and acidic residues" evidence="9">
    <location>
        <begin position="68"/>
        <end position="77"/>
    </location>
</feature>